<keyword evidence="1" id="KW-0472">Membrane</keyword>
<accession>A0A2M8LDA0</accession>
<feature type="transmembrane region" description="Helical" evidence="1">
    <location>
        <begin position="164"/>
        <end position="184"/>
    </location>
</feature>
<dbReference type="AlphaFoldDB" id="A0A2M8LDA0"/>
<protein>
    <submittedName>
        <fullName evidence="2">Uncharacterized protein</fullName>
    </submittedName>
</protein>
<proteinExistence type="predicted"/>
<comment type="caution">
    <text evidence="2">The sequence shown here is derived from an EMBL/GenBank/DDBJ whole genome shotgun (WGS) entry which is preliminary data.</text>
</comment>
<feature type="transmembrane region" description="Helical" evidence="1">
    <location>
        <begin position="61"/>
        <end position="79"/>
    </location>
</feature>
<dbReference type="Proteomes" id="UP000228700">
    <property type="component" value="Unassembled WGS sequence"/>
</dbReference>
<feature type="transmembrane region" description="Helical" evidence="1">
    <location>
        <begin position="6"/>
        <end position="26"/>
    </location>
</feature>
<dbReference type="EMBL" id="PFEQ01000001">
    <property type="protein sequence ID" value="PJE74594.1"/>
    <property type="molecule type" value="Genomic_DNA"/>
</dbReference>
<organism evidence="2 3">
    <name type="scientific">Candidatus Taylorbacteria bacterium CG10_big_fil_rev_8_21_14_0_10_41_48</name>
    <dbReference type="NCBI Taxonomy" id="1975024"/>
    <lineage>
        <taxon>Bacteria</taxon>
        <taxon>Candidatus Tayloriibacteriota</taxon>
    </lineage>
</organism>
<gene>
    <name evidence="2" type="ORF">COV01_01010</name>
</gene>
<name>A0A2M8LDA0_9BACT</name>
<keyword evidence="1" id="KW-1133">Transmembrane helix</keyword>
<keyword evidence="1" id="KW-0812">Transmembrane</keyword>
<feature type="transmembrane region" description="Helical" evidence="1">
    <location>
        <begin position="141"/>
        <end position="158"/>
    </location>
</feature>
<feature type="transmembrane region" description="Helical" evidence="1">
    <location>
        <begin position="38"/>
        <end position="55"/>
    </location>
</feature>
<sequence length="197" mass="22169">MSSKELLGIISMALILVSAIPYIHSVLKRETTPTKSSWIIWAIIGFCFLVTYRDSGAKETMWAAVAGFINPCIIAIISLKYGLVEWTKLDTMCLIGAGISLIIWKAFSMPVVALMAAIITDGFGALPTIRNVWKEPHSEKPLAWFLFSIASGINLLAIDKWEFAIALYPLYMTIASWTIVWPLVKYHWLRKRKTASW</sequence>
<evidence type="ECO:0000256" key="1">
    <source>
        <dbReference type="SAM" id="Phobius"/>
    </source>
</evidence>
<evidence type="ECO:0000313" key="2">
    <source>
        <dbReference type="EMBL" id="PJE74594.1"/>
    </source>
</evidence>
<reference evidence="3" key="1">
    <citation type="submission" date="2017-09" db="EMBL/GenBank/DDBJ databases">
        <title>Depth-based differentiation of microbial function through sediment-hosted aquifers and enrichment of novel symbionts in the deep terrestrial subsurface.</title>
        <authorList>
            <person name="Probst A.J."/>
            <person name="Ladd B."/>
            <person name="Jarett J.K."/>
            <person name="Geller-Mcgrath D.E."/>
            <person name="Sieber C.M.K."/>
            <person name="Emerson J.B."/>
            <person name="Anantharaman K."/>
            <person name="Thomas B.C."/>
            <person name="Malmstrom R."/>
            <person name="Stieglmeier M."/>
            <person name="Klingl A."/>
            <person name="Woyke T."/>
            <person name="Ryan C.M."/>
            <person name="Banfield J.F."/>
        </authorList>
    </citation>
    <scope>NUCLEOTIDE SEQUENCE [LARGE SCALE GENOMIC DNA]</scope>
</reference>
<evidence type="ECO:0000313" key="3">
    <source>
        <dbReference type="Proteomes" id="UP000228700"/>
    </source>
</evidence>